<proteinExistence type="inferred from homology"/>
<dbReference type="InterPro" id="IPR008476">
    <property type="entry name" value="PBDC1_metazoa/fungi"/>
</dbReference>
<name>A0A9P7ZAJ5_9HELO</name>
<comment type="caution">
    <text evidence="6">The sequence shown here is derived from an EMBL/GenBank/DDBJ whole genome shotgun (WGS) entry which is preliminary data.</text>
</comment>
<dbReference type="InterPro" id="IPR023139">
    <property type="entry name" value="PBDC1-like_dom_sf"/>
</dbReference>
<dbReference type="GO" id="GO:0005737">
    <property type="term" value="C:cytoplasm"/>
    <property type="evidence" value="ECO:0007669"/>
    <property type="project" value="UniProtKB-SubCell"/>
</dbReference>
<evidence type="ECO:0000256" key="2">
    <source>
        <dbReference type="ARBA" id="ARBA00022490"/>
    </source>
</evidence>
<evidence type="ECO:0000256" key="3">
    <source>
        <dbReference type="ARBA" id="ARBA00061201"/>
    </source>
</evidence>
<reference evidence="6" key="1">
    <citation type="journal article" date="2021" name="IMA Fungus">
        <title>Genomic characterization of three marine fungi, including Emericellopsis atlantica sp. nov. with signatures of a generalist lifestyle and marine biomass degradation.</title>
        <authorList>
            <person name="Hagestad O.C."/>
            <person name="Hou L."/>
            <person name="Andersen J.H."/>
            <person name="Hansen E.H."/>
            <person name="Altermark B."/>
            <person name="Li C."/>
            <person name="Kuhnert E."/>
            <person name="Cox R.J."/>
            <person name="Crous P.W."/>
            <person name="Spatafora J.W."/>
            <person name="Lail K."/>
            <person name="Amirebrahimi M."/>
            <person name="Lipzen A."/>
            <person name="Pangilinan J."/>
            <person name="Andreopoulos W."/>
            <person name="Hayes R.D."/>
            <person name="Ng V."/>
            <person name="Grigoriev I.V."/>
            <person name="Jackson S.A."/>
            <person name="Sutton T.D.S."/>
            <person name="Dobson A.D.W."/>
            <person name="Rama T."/>
        </authorList>
    </citation>
    <scope>NUCLEOTIDE SEQUENCE</scope>
    <source>
        <strain evidence="6">TRa3180A</strain>
    </source>
</reference>
<dbReference type="PANTHER" id="PTHR13410">
    <property type="entry name" value="PROTEIN PBDC1"/>
    <property type="match status" value="1"/>
</dbReference>
<dbReference type="Pfam" id="PF04669">
    <property type="entry name" value="PBDC1"/>
    <property type="match status" value="1"/>
</dbReference>
<evidence type="ECO:0000313" key="7">
    <source>
        <dbReference type="Proteomes" id="UP000887226"/>
    </source>
</evidence>
<dbReference type="InterPro" id="IPR021148">
    <property type="entry name" value="Polysacc_synth_dom"/>
</dbReference>
<protein>
    <recommendedName>
        <fullName evidence="4">Protein PBDC1 homolog</fullName>
    </recommendedName>
</protein>
<comment type="similarity">
    <text evidence="3">Belongs to the PBDC1 family.</text>
</comment>
<feature type="domain" description="Polysaccharide biosynthesis" evidence="5">
    <location>
        <begin position="23"/>
        <end position="149"/>
    </location>
</feature>
<dbReference type="AlphaFoldDB" id="A0A9P7ZAJ5"/>
<dbReference type="PANTHER" id="PTHR13410:SF9">
    <property type="entry name" value="PROTEIN PBDC1"/>
    <property type="match status" value="1"/>
</dbReference>
<keyword evidence="2" id="KW-0963">Cytoplasm</keyword>
<comment type="subcellular location">
    <subcellularLocation>
        <location evidence="1">Cytoplasm</location>
    </subcellularLocation>
</comment>
<accession>A0A9P7ZAJ5</accession>
<organism evidence="6 7">
    <name type="scientific">Calycina marina</name>
    <dbReference type="NCBI Taxonomy" id="1763456"/>
    <lineage>
        <taxon>Eukaryota</taxon>
        <taxon>Fungi</taxon>
        <taxon>Dikarya</taxon>
        <taxon>Ascomycota</taxon>
        <taxon>Pezizomycotina</taxon>
        <taxon>Leotiomycetes</taxon>
        <taxon>Helotiales</taxon>
        <taxon>Pezizellaceae</taxon>
        <taxon>Calycina</taxon>
    </lineage>
</organism>
<evidence type="ECO:0000259" key="5">
    <source>
        <dbReference type="Pfam" id="PF04669"/>
    </source>
</evidence>
<keyword evidence="7" id="KW-1185">Reference proteome</keyword>
<gene>
    <name evidence="6" type="ORF">BJ878DRAFT_477012</name>
</gene>
<evidence type="ECO:0000256" key="1">
    <source>
        <dbReference type="ARBA" id="ARBA00004496"/>
    </source>
</evidence>
<evidence type="ECO:0000256" key="4">
    <source>
        <dbReference type="ARBA" id="ARBA00069779"/>
    </source>
</evidence>
<dbReference type="Gene3D" id="1.10.3560.10">
    <property type="entry name" value="yst0336 like domain"/>
    <property type="match status" value="1"/>
</dbReference>
<dbReference type="FunFam" id="1.10.3560.10:FF:000001">
    <property type="entry name" value="Protein PBDC1 homolog"/>
    <property type="match status" value="1"/>
</dbReference>
<dbReference type="Proteomes" id="UP000887226">
    <property type="component" value="Unassembled WGS sequence"/>
</dbReference>
<evidence type="ECO:0000313" key="6">
    <source>
        <dbReference type="EMBL" id="KAG9247908.1"/>
    </source>
</evidence>
<dbReference type="OrthoDB" id="10248897at2759"/>
<sequence length="160" mass="18909">MTNPEPKTADNFDPEKAENLEDIEKQFAVKVVQHMTTYWAILEKVRGSTLRLTKIDDEIYDHLKADFPEFDPAKVIDEDEMKSKTGKERWRKFLMAYEKKVDDYNYGTMVRNAPNSEYGQEETIFVPRMQFYAIEIARNRNGLNDWIYEQNHKEEGSKAT</sequence>
<dbReference type="EMBL" id="MU253761">
    <property type="protein sequence ID" value="KAG9247908.1"/>
    <property type="molecule type" value="Genomic_DNA"/>
</dbReference>